<dbReference type="SUPFAM" id="SSF159888">
    <property type="entry name" value="YdhG-like"/>
    <property type="match status" value="1"/>
</dbReference>
<proteinExistence type="predicted"/>
<dbReference type="KEGG" id="lsw:GTO87_07920"/>
<dbReference type="InterPro" id="IPR014922">
    <property type="entry name" value="YdhG-like"/>
</dbReference>
<organism evidence="2 3">
    <name type="scientific">Ligilactobacillus saerimneri</name>
    <dbReference type="NCBI Taxonomy" id="228229"/>
    <lineage>
        <taxon>Bacteria</taxon>
        <taxon>Bacillati</taxon>
        <taxon>Bacillota</taxon>
        <taxon>Bacilli</taxon>
        <taxon>Lactobacillales</taxon>
        <taxon>Lactobacillaceae</taxon>
        <taxon>Ligilactobacillus</taxon>
    </lineage>
</organism>
<dbReference type="RefSeq" id="WP_180849745.1">
    <property type="nucleotide sequence ID" value="NZ_CANCVW010000003.1"/>
</dbReference>
<evidence type="ECO:0000313" key="3">
    <source>
        <dbReference type="Proteomes" id="UP000510886"/>
    </source>
</evidence>
<dbReference type="Gene3D" id="3.90.1150.200">
    <property type="match status" value="1"/>
</dbReference>
<sequence>MAFYDDYLAKIENPDHRQKMAKVLRWVEERYPNLVGKIAWNQPMFTDHGTFIIGFSVAQKHFAFAGEDEIIAVFGPEFDRLGLSYGKKLVRVSFDQEVPYDLLAKVIEYNIADKQDCQTFWRPRAK</sequence>
<feature type="domain" description="YdhG-like" evidence="1">
    <location>
        <begin position="16"/>
        <end position="111"/>
    </location>
</feature>
<dbReference type="Pfam" id="PF08818">
    <property type="entry name" value="DUF1801"/>
    <property type="match status" value="1"/>
</dbReference>
<reference evidence="2 3" key="1">
    <citation type="submission" date="2020-01" db="EMBL/GenBank/DDBJ databases">
        <title>Complete and circular genome sequences of six lactobacillus isolates from horses.</title>
        <authorList>
            <person name="Hassan H.M."/>
        </authorList>
    </citation>
    <scope>NUCLEOTIDE SEQUENCE [LARGE SCALE GENOMIC DNA]</scope>
    <source>
        <strain evidence="2 3">1A</strain>
    </source>
</reference>
<gene>
    <name evidence="2" type="ORF">GTO87_07920</name>
</gene>
<evidence type="ECO:0000259" key="1">
    <source>
        <dbReference type="Pfam" id="PF08818"/>
    </source>
</evidence>
<evidence type="ECO:0000313" key="2">
    <source>
        <dbReference type="EMBL" id="QLL78853.1"/>
    </source>
</evidence>
<accession>A0A7H9EM96</accession>
<dbReference type="EMBL" id="CP047418">
    <property type="protein sequence ID" value="QLL78853.1"/>
    <property type="molecule type" value="Genomic_DNA"/>
</dbReference>
<protein>
    <submittedName>
        <fullName evidence="2">Iron chaperone</fullName>
    </submittedName>
</protein>
<dbReference type="AlphaFoldDB" id="A0A7H9EM96"/>
<dbReference type="Proteomes" id="UP000510886">
    <property type="component" value="Chromosome"/>
</dbReference>
<name>A0A7H9EM96_9LACO</name>